<sequence>MAQRTRAFSVDCWAADGVHMATGDTADLSEAAGMTHSWVRGSRVRELGVRWPSLRTWEPAEAHERGTP</sequence>
<protein>
    <submittedName>
        <fullName evidence="1">Uncharacterized protein</fullName>
    </submittedName>
</protein>
<gene>
    <name evidence="1" type="ORF">AB0D65_08000</name>
</gene>
<proteinExistence type="predicted"/>
<reference evidence="1 2" key="1">
    <citation type="submission" date="2024-06" db="EMBL/GenBank/DDBJ databases">
        <title>The Natural Products Discovery Center: Release of the First 8490 Sequenced Strains for Exploring Actinobacteria Biosynthetic Diversity.</title>
        <authorList>
            <person name="Kalkreuter E."/>
            <person name="Kautsar S.A."/>
            <person name="Yang D."/>
            <person name="Bader C.D."/>
            <person name="Teijaro C.N."/>
            <person name="Fluegel L."/>
            <person name="Davis C.M."/>
            <person name="Simpson J.R."/>
            <person name="Lauterbach L."/>
            <person name="Steele A.D."/>
            <person name="Gui C."/>
            <person name="Meng S."/>
            <person name="Li G."/>
            <person name="Viehrig K."/>
            <person name="Ye F."/>
            <person name="Su P."/>
            <person name="Kiefer A.F."/>
            <person name="Nichols A."/>
            <person name="Cepeda A.J."/>
            <person name="Yan W."/>
            <person name="Fan B."/>
            <person name="Jiang Y."/>
            <person name="Adhikari A."/>
            <person name="Zheng C.-J."/>
            <person name="Schuster L."/>
            <person name="Cowan T.M."/>
            <person name="Smanski M.J."/>
            <person name="Chevrette M.G."/>
            <person name="De Carvalho L.P.S."/>
            <person name="Shen B."/>
        </authorList>
    </citation>
    <scope>NUCLEOTIDE SEQUENCE [LARGE SCALE GENOMIC DNA]</scope>
    <source>
        <strain evidence="1 2">NPDC048274</strain>
    </source>
</reference>
<evidence type="ECO:0000313" key="2">
    <source>
        <dbReference type="Proteomes" id="UP001551582"/>
    </source>
</evidence>
<dbReference type="EMBL" id="JBEZLS010000004">
    <property type="protein sequence ID" value="MEU9350954.1"/>
    <property type="molecule type" value="Genomic_DNA"/>
</dbReference>
<accession>A0ABV3E2Z6</accession>
<comment type="caution">
    <text evidence="1">The sequence shown here is derived from an EMBL/GenBank/DDBJ whole genome shotgun (WGS) entry which is preliminary data.</text>
</comment>
<evidence type="ECO:0000313" key="1">
    <source>
        <dbReference type="EMBL" id="MEU9350954.1"/>
    </source>
</evidence>
<dbReference type="RefSeq" id="WP_359977623.1">
    <property type="nucleotide sequence ID" value="NZ_JBEZLS010000004.1"/>
</dbReference>
<name>A0ABV3E2Z6_9ACTN</name>
<keyword evidence="2" id="KW-1185">Reference proteome</keyword>
<dbReference type="Proteomes" id="UP001551582">
    <property type="component" value="Unassembled WGS sequence"/>
</dbReference>
<organism evidence="1 2">
    <name type="scientific">Streptomyces griseoloalbus</name>
    <dbReference type="NCBI Taxonomy" id="67303"/>
    <lineage>
        <taxon>Bacteria</taxon>
        <taxon>Bacillati</taxon>
        <taxon>Actinomycetota</taxon>
        <taxon>Actinomycetes</taxon>
        <taxon>Kitasatosporales</taxon>
        <taxon>Streptomycetaceae</taxon>
        <taxon>Streptomyces</taxon>
    </lineage>
</organism>